<keyword evidence="3 6" id="KW-0812">Transmembrane</keyword>
<dbReference type="InterPro" id="IPR051598">
    <property type="entry name" value="TSUP/Inactive_protease-like"/>
</dbReference>
<keyword evidence="6" id="KW-1003">Cell membrane</keyword>
<evidence type="ECO:0000256" key="3">
    <source>
        <dbReference type="ARBA" id="ARBA00022692"/>
    </source>
</evidence>
<keyword evidence="8" id="KW-1185">Reference proteome</keyword>
<comment type="caution">
    <text evidence="7">The sequence shown here is derived from an EMBL/GenBank/DDBJ whole genome shotgun (WGS) entry which is preliminary data.</text>
</comment>
<dbReference type="GO" id="GO:0005886">
    <property type="term" value="C:plasma membrane"/>
    <property type="evidence" value="ECO:0007669"/>
    <property type="project" value="UniProtKB-SubCell"/>
</dbReference>
<dbReference type="PANTHER" id="PTHR43701">
    <property type="entry name" value="MEMBRANE TRANSPORTER PROTEIN MJ0441-RELATED"/>
    <property type="match status" value="1"/>
</dbReference>
<sequence length="287" mass="29546">MTGLRGLGGSVFIVAAGADRSEEFLNSPALAPRRNWFGLILTGLAVGLASGLFGVGGGIIIVPILVYLFHFDQRLASGTSLLAIVAPSIVGVVSYSLSGNVSVILALLLAVGSVLGAPIGAWLLARLAKRTLQWAFIVFLVVVIVSLFLVIPSRDTAVDVDFWHGLALVAIGLFAGISSGLLGIGGGVIVVPAMVLLLGTSDLIAKGSSLLMIIATGLSGTIANTRRRNVDLRASLAIGLGAAVVTPFGVWLAGALSPQAANITFAGFLVLVMIRMAVDAWPRRKSK</sequence>
<reference evidence="7 8" key="1">
    <citation type="submission" date="2019-09" db="EMBL/GenBank/DDBJ databases">
        <title>Phylogeny of genus Pseudoclavibacter and closely related genus.</title>
        <authorList>
            <person name="Li Y."/>
        </authorList>
    </citation>
    <scope>NUCLEOTIDE SEQUENCE [LARGE SCALE GENOMIC DNA]</scope>
    <source>
        <strain evidence="7 8">KCTC 13959</strain>
    </source>
</reference>
<evidence type="ECO:0000256" key="4">
    <source>
        <dbReference type="ARBA" id="ARBA00022989"/>
    </source>
</evidence>
<feature type="transmembrane region" description="Helical" evidence="6">
    <location>
        <begin position="132"/>
        <end position="153"/>
    </location>
</feature>
<dbReference type="AlphaFoldDB" id="A0A7J5B8Y5"/>
<comment type="similarity">
    <text evidence="2 6">Belongs to the 4-toluene sulfonate uptake permease (TSUP) (TC 2.A.102) family.</text>
</comment>
<feature type="transmembrane region" description="Helical" evidence="6">
    <location>
        <begin position="260"/>
        <end position="278"/>
    </location>
</feature>
<keyword evidence="4 6" id="KW-1133">Transmembrane helix</keyword>
<protein>
    <recommendedName>
        <fullName evidence="6">Probable membrane transporter protein</fullName>
    </recommendedName>
</protein>
<proteinExistence type="inferred from homology"/>
<dbReference type="EMBL" id="WBKB01000007">
    <property type="protein sequence ID" value="KAB1641927.1"/>
    <property type="molecule type" value="Genomic_DNA"/>
</dbReference>
<feature type="transmembrane region" description="Helical" evidence="6">
    <location>
        <begin position="81"/>
        <end position="97"/>
    </location>
</feature>
<keyword evidence="5 6" id="KW-0472">Membrane</keyword>
<comment type="subcellular location">
    <subcellularLocation>
        <location evidence="6">Cell membrane</location>
        <topology evidence="6">Multi-pass membrane protein</topology>
    </subcellularLocation>
    <subcellularLocation>
        <location evidence="1">Membrane</location>
        <topology evidence="1">Multi-pass membrane protein</topology>
    </subcellularLocation>
</comment>
<dbReference type="RefSeq" id="WP_158052878.1">
    <property type="nucleotide sequence ID" value="NZ_WBKB01000007.1"/>
</dbReference>
<feature type="transmembrane region" description="Helical" evidence="6">
    <location>
        <begin position="36"/>
        <end position="69"/>
    </location>
</feature>
<evidence type="ECO:0000256" key="5">
    <source>
        <dbReference type="ARBA" id="ARBA00023136"/>
    </source>
</evidence>
<evidence type="ECO:0000313" key="8">
    <source>
        <dbReference type="Proteomes" id="UP000433493"/>
    </source>
</evidence>
<organism evidence="7 8">
    <name type="scientific">Gulosibacter chungangensis</name>
    <dbReference type="NCBI Taxonomy" id="979746"/>
    <lineage>
        <taxon>Bacteria</taxon>
        <taxon>Bacillati</taxon>
        <taxon>Actinomycetota</taxon>
        <taxon>Actinomycetes</taxon>
        <taxon>Micrococcales</taxon>
        <taxon>Microbacteriaceae</taxon>
        <taxon>Gulosibacter</taxon>
    </lineage>
</organism>
<dbReference type="PANTHER" id="PTHR43701:SF2">
    <property type="entry name" value="MEMBRANE TRANSPORTER PROTEIN YJNA-RELATED"/>
    <property type="match status" value="1"/>
</dbReference>
<evidence type="ECO:0000256" key="1">
    <source>
        <dbReference type="ARBA" id="ARBA00004141"/>
    </source>
</evidence>
<dbReference type="OrthoDB" id="3700425at2"/>
<evidence type="ECO:0000256" key="2">
    <source>
        <dbReference type="ARBA" id="ARBA00009142"/>
    </source>
</evidence>
<feature type="transmembrane region" description="Helical" evidence="6">
    <location>
        <begin position="165"/>
        <end position="198"/>
    </location>
</feature>
<feature type="transmembrane region" description="Helical" evidence="6">
    <location>
        <begin position="103"/>
        <end position="125"/>
    </location>
</feature>
<dbReference type="Pfam" id="PF01925">
    <property type="entry name" value="TauE"/>
    <property type="match status" value="2"/>
</dbReference>
<gene>
    <name evidence="7" type="ORF">F8O05_11450</name>
</gene>
<feature type="transmembrane region" description="Helical" evidence="6">
    <location>
        <begin position="234"/>
        <end position="254"/>
    </location>
</feature>
<dbReference type="InterPro" id="IPR002781">
    <property type="entry name" value="TM_pro_TauE-like"/>
</dbReference>
<accession>A0A7J5B8Y5</accession>
<evidence type="ECO:0000256" key="6">
    <source>
        <dbReference type="RuleBase" id="RU363041"/>
    </source>
</evidence>
<name>A0A7J5B8Y5_9MICO</name>
<dbReference type="Proteomes" id="UP000433493">
    <property type="component" value="Unassembled WGS sequence"/>
</dbReference>
<evidence type="ECO:0000313" key="7">
    <source>
        <dbReference type="EMBL" id="KAB1641927.1"/>
    </source>
</evidence>